<dbReference type="KEGG" id="vg:22112078"/>
<reference evidence="4" key="1">
    <citation type="submission" date="2012-12" db="EMBL/GenBank/DDBJ databases">
        <title>Genomics of marine cyanopodoviruses.</title>
        <authorList>
            <person name="Huang S."/>
            <person name="Chen F."/>
        </authorList>
    </citation>
    <scope>NUCLEOTIDE SEQUENCE [LARGE SCALE GENOMIC DNA]</scope>
</reference>
<dbReference type="Pfam" id="PF22530">
    <property type="entry name" value="Terminase-T7_RNaseH-like"/>
    <property type="match status" value="1"/>
</dbReference>
<keyword evidence="1" id="KW-0540">Nuclease</keyword>
<comment type="similarity">
    <text evidence="1">Belongs to the Teseptimavirus large terminase family.</text>
</comment>
<comment type="cofactor">
    <cofactor evidence="1">
        <name>Mg(2+)</name>
        <dbReference type="ChEBI" id="CHEBI:18420"/>
    </cofactor>
</comment>
<dbReference type="GO" id="GO:0019073">
    <property type="term" value="P:viral DNA genome packaging"/>
    <property type="evidence" value="ECO:0007669"/>
    <property type="project" value="UniProtKB-UniRule"/>
</dbReference>
<dbReference type="GO" id="GO:0098009">
    <property type="term" value="C:viral terminase, large subunit"/>
    <property type="evidence" value="ECO:0007669"/>
    <property type="project" value="UniProtKB-UniRule"/>
</dbReference>
<feature type="binding site" evidence="1">
    <location>
        <position position="353"/>
    </location>
    <ligand>
        <name>Mg(2+)</name>
        <dbReference type="ChEBI" id="CHEBI:18420"/>
        <label>2</label>
        <note>catalytic; for nuclease activity</note>
    </ligand>
</feature>
<dbReference type="Gene3D" id="3.30.420.240">
    <property type="match status" value="1"/>
</dbReference>
<dbReference type="GO" id="GO:0051276">
    <property type="term" value="P:chromosome organization"/>
    <property type="evidence" value="ECO:0007669"/>
    <property type="project" value="UniProtKB-UniRule"/>
</dbReference>
<dbReference type="GeneID" id="22112078"/>
<dbReference type="InterPro" id="IPR027417">
    <property type="entry name" value="P-loop_NTPase"/>
</dbReference>
<feature type="binding site" evidence="1">
    <location>
        <position position="409"/>
    </location>
    <ligand>
        <name>Mg(2+)</name>
        <dbReference type="ChEBI" id="CHEBI:18420"/>
        <label>2</label>
        <note>catalytic; for nuclease activity</note>
    </ligand>
</feature>
<keyword evidence="1" id="KW-1188">Viral release from host cell</keyword>
<keyword evidence="1" id="KW-0255">Endonuclease</keyword>
<evidence type="ECO:0000256" key="1">
    <source>
        <dbReference type="HAMAP-Rule" id="MF_04147"/>
    </source>
</evidence>
<evidence type="ECO:0000313" key="3">
    <source>
        <dbReference type="EMBL" id="AGK86758.1"/>
    </source>
</evidence>
<keyword evidence="1" id="KW-0460">Magnesium</keyword>
<keyword evidence="1" id="KW-0067">ATP-binding</keyword>
<feature type="domain" description="Terminase large subunit ribonuclease H-like" evidence="2">
    <location>
        <begin position="352"/>
        <end position="460"/>
    </location>
</feature>
<accession>A0A096VL23</accession>
<feature type="short sequence motif" description="Walker B motif" evidence="1">
    <location>
        <begin position="153"/>
        <end position="158"/>
    </location>
</feature>
<dbReference type="EC" id="3.6.4.-" evidence="1"/>
<dbReference type="InterPro" id="IPR047987">
    <property type="entry name" value="Gp19-like_virus"/>
</dbReference>
<keyword evidence="1" id="KW-0231">Viral genome packaging</keyword>
<sequence>MRATKDALEAKLKGEFKTFLAAVWHELGLPSPTRAQYAIADYLQHGPKRLQVQAFRGIGKSYVTAAYVLWELYKDPNIKVMCISASKERADANSIFLQKLILTIPWLKHMRPSNDEARWSRVSFDIGGCTPTQAPSVKSVGISGNMTGSRADIMLFDDVEVPGNSATDMLREKLLQLISEAEAILMPKPTSRILFLGTPQTTFTVYRKLSERGYRPFVWPSRYPDKPELYEGTLAPLLEADLEAGAKPGDPTDSRFSDIELMEREASMGRSNFELQFQLNTTLSDADKFPLRFSDFIITPLGGECAEKYSWSCDPRYVLKDLPAVGLPGDRWYSPMFIDSAACDYSETIVSIDPSGRGLDETVAVVMSQANGYIFVRDMKAFRDGYSDDTLREIVSLAKRYRASTLLVESNFGDGMVCELIKRHLIQQQCSAHVEEVRASVRKEERIIATLEPVLNQHKLVMDPKIIEWDYRSNPDSPPEKRLEYMLMYQCSRMCKEKGAVKHDDRIDAMAQGVQWFTDALALSAQKQQAQRRNDEWSAMQQMILEDPQRATDALALGLGFKELSERRTNRVYDWV</sequence>
<keyword evidence="1" id="KW-0378">Hydrolase</keyword>
<feature type="binding site" evidence="1">
    <location>
        <position position="353"/>
    </location>
    <ligand>
        <name>Mg(2+)</name>
        <dbReference type="ChEBI" id="CHEBI:18420"/>
        <label>1</label>
        <note>catalytic; for nuclease activity</note>
    </ligand>
</feature>
<comment type="subunit">
    <text evidence="1">Homopentamer. Interacts with the terminase small subunit; the active complex is probably heterooligomeric. Interacts with the portal protein.</text>
</comment>
<keyword evidence="4" id="KW-1185">Reference proteome</keyword>
<dbReference type="SUPFAM" id="SSF52540">
    <property type="entry name" value="P-loop containing nucleoside triphosphate hydrolases"/>
    <property type="match status" value="1"/>
</dbReference>
<dbReference type="GO" id="GO:0005524">
    <property type="term" value="F:ATP binding"/>
    <property type="evidence" value="ECO:0007669"/>
    <property type="project" value="UniProtKB-KW"/>
</dbReference>
<dbReference type="HAMAP" id="MF_04147">
    <property type="entry name" value="TERL_T7"/>
    <property type="match status" value="1"/>
</dbReference>
<gene>
    <name evidence="3" type="ORF">S-CBP2_0052</name>
</gene>
<feature type="region of interest" description="Involved in prohead binding" evidence="1">
    <location>
        <begin position="560"/>
        <end position="575"/>
    </location>
</feature>
<keyword evidence="1" id="KW-0547">Nucleotide-binding</keyword>
<feature type="binding site" evidence="1">
    <location>
        <position position="508"/>
    </location>
    <ligand>
        <name>Mg(2+)</name>
        <dbReference type="ChEBI" id="CHEBI:18420"/>
        <label>1</label>
        <note>catalytic; for nuclease activity</note>
    </ligand>
</feature>
<dbReference type="OrthoDB" id="695at10239"/>
<feature type="short sequence motif" description="Walker A motif" evidence="1">
    <location>
        <begin position="54"/>
        <end position="61"/>
    </location>
</feature>
<dbReference type="EMBL" id="KC310806">
    <property type="protein sequence ID" value="AGK86758.1"/>
    <property type="molecule type" value="Genomic_DNA"/>
</dbReference>
<dbReference type="InterPro" id="IPR044271">
    <property type="entry name" value="Terminase_large_su_gp19"/>
</dbReference>
<name>A0A096VL23_9CAUD</name>
<dbReference type="Gene3D" id="3.40.50.300">
    <property type="entry name" value="P-loop containing nucleotide triphosphate hydrolases"/>
    <property type="match status" value="1"/>
</dbReference>
<protein>
    <recommendedName>
        <fullName evidence="1">Terminase, large subunit</fullName>
    </recommendedName>
    <alternativeName>
        <fullName evidence="1">DNA-packaging protein</fullName>
    </alternativeName>
    <domain>
        <recommendedName>
            <fullName evidence="1">ATPase</fullName>
            <ecNumber evidence="1">3.6.4.-</ecNumber>
        </recommendedName>
    </domain>
    <domain>
        <recommendedName>
            <fullName evidence="1">Endonuclease</fullName>
            <ecNumber evidence="1">3.1.21.-</ecNumber>
        </recommendedName>
    </domain>
</protein>
<dbReference type="Proteomes" id="UP000030041">
    <property type="component" value="Segment"/>
</dbReference>
<proteinExistence type="inferred from homology"/>
<evidence type="ECO:0000259" key="2">
    <source>
        <dbReference type="Pfam" id="PF22530"/>
    </source>
</evidence>
<comment type="domain">
    <text evidence="1">The ATPase region is in the N-terminus, whereas the nuclease region is in the central part. The C-terminus is involved in prohead binding.</text>
</comment>
<dbReference type="RefSeq" id="YP_009103160.1">
    <property type="nucleotide sequence ID" value="NC_025455.1"/>
</dbReference>
<comment type="function">
    <text evidence="1">The terminase large subunit acts as an ATP driven molecular motor necessary for viral DNA translocation into empty capsids and as an endonuclease that cuts the viral genome at a unique and precise dsDNA sequence to initiate and to end a packaging reaction. The terminase lies at a unique vertex of the procapsid and is composed of two subunits, a small terminase subunit involved in viral DNA recognition (packaging sequence), and a large terminase subunit possessing endonucleolytic and ATPase activities. Both terminase subunits heterooligomerize and are docked on the portal protein to form the packaging machine. The terminase large subunit exhibits endonuclease activity and cleaves the viral genome concatemer. Once the DNA is packaged, the terminase detaches from the portal and gets replaced by the tail to finish maturation of the virion.</text>
</comment>
<evidence type="ECO:0000313" key="4">
    <source>
        <dbReference type="Proteomes" id="UP000030041"/>
    </source>
</evidence>
<feature type="region of interest" description="Nuclease activity" evidence="1">
    <location>
        <begin position="333"/>
        <end position="418"/>
    </location>
</feature>
<dbReference type="EC" id="3.1.21.-" evidence="1"/>
<dbReference type="InterPro" id="IPR054762">
    <property type="entry name" value="Gp19_RNaseH-like"/>
</dbReference>
<keyword evidence="1" id="KW-0479">Metal-binding</keyword>
<dbReference type="GO" id="GO:0004519">
    <property type="term" value="F:endonuclease activity"/>
    <property type="evidence" value="ECO:0007669"/>
    <property type="project" value="UniProtKB-UniRule"/>
</dbReference>
<dbReference type="GO" id="GO:0016887">
    <property type="term" value="F:ATP hydrolysis activity"/>
    <property type="evidence" value="ECO:0007669"/>
    <property type="project" value="InterPro"/>
</dbReference>
<dbReference type="GO" id="GO:0046872">
    <property type="term" value="F:metal ion binding"/>
    <property type="evidence" value="ECO:0007669"/>
    <property type="project" value="UniProtKB-UniRule"/>
</dbReference>
<reference evidence="3 4" key="2">
    <citation type="journal article" date="2015" name="PLoS ONE">
        <title>Comparative Genomic and Phylogenomic Analyses Reveal a Conserved Core Genome Shared by Estuarine and Oceanic Cyanopodoviruses.</title>
        <authorList>
            <person name="Huang S."/>
            <person name="Zhang S."/>
            <person name="Jiao N."/>
            <person name="Chen F."/>
        </authorList>
    </citation>
    <scope>NUCLEOTIDE SEQUENCE [LARGE SCALE GENOMIC DNA]</scope>
</reference>
<organism evidence="3 4">
    <name type="scientific">Synechococcus phage S-CBP2</name>
    <dbReference type="NCBI Taxonomy" id="756277"/>
    <lineage>
        <taxon>Viruses</taxon>
        <taxon>Duplodnaviria</taxon>
        <taxon>Heunggongvirae</taxon>
        <taxon>Uroviricota</taxon>
        <taxon>Caudoviricetes</taxon>
        <taxon>Autographivirales</taxon>
        <taxon>Kembevirus</taxon>
        <taxon>Kembevirus SCBP2</taxon>
    </lineage>
</organism>
<dbReference type="NCBIfam" id="NF033889">
    <property type="entry name" value="termin_lrg_T7"/>
    <property type="match status" value="1"/>
</dbReference>